<name>A0A382TCM8_9ZZZZ</name>
<dbReference type="EMBL" id="UINC01135415">
    <property type="protein sequence ID" value="SVD19545.1"/>
    <property type="molecule type" value="Genomic_DNA"/>
</dbReference>
<feature type="non-terminal residue" evidence="1">
    <location>
        <position position="34"/>
    </location>
</feature>
<feature type="non-terminal residue" evidence="1">
    <location>
        <position position="1"/>
    </location>
</feature>
<proteinExistence type="predicted"/>
<gene>
    <name evidence="1" type="ORF">METZ01_LOCUS372399</name>
</gene>
<accession>A0A382TCM8</accession>
<sequence length="34" mass="3842">VDLAIQKLTQNGQMVITLKETDTTFDFLGPFLDE</sequence>
<dbReference type="AlphaFoldDB" id="A0A382TCM8"/>
<evidence type="ECO:0000313" key="1">
    <source>
        <dbReference type="EMBL" id="SVD19545.1"/>
    </source>
</evidence>
<protein>
    <submittedName>
        <fullName evidence="1">Uncharacterized protein</fullName>
    </submittedName>
</protein>
<organism evidence="1">
    <name type="scientific">marine metagenome</name>
    <dbReference type="NCBI Taxonomy" id="408172"/>
    <lineage>
        <taxon>unclassified sequences</taxon>
        <taxon>metagenomes</taxon>
        <taxon>ecological metagenomes</taxon>
    </lineage>
</organism>
<reference evidence="1" key="1">
    <citation type="submission" date="2018-05" db="EMBL/GenBank/DDBJ databases">
        <authorList>
            <person name="Lanie J.A."/>
            <person name="Ng W.-L."/>
            <person name="Kazmierczak K.M."/>
            <person name="Andrzejewski T.M."/>
            <person name="Davidsen T.M."/>
            <person name="Wayne K.J."/>
            <person name="Tettelin H."/>
            <person name="Glass J.I."/>
            <person name="Rusch D."/>
            <person name="Podicherti R."/>
            <person name="Tsui H.-C.T."/>
            <person name="Winkler M.E."/>
        </authorList>
    </citation>
    <scope>NUCLEOTIDE SEQUENCE</scope>
</reference>